<evidence type="ECO:0000256" key="5">
    <source>
        <dbReference type="ARBA" id="ARBA00022898"/>
    </source>
</evidence>
<name>L0KUN5_METHD</name>
<sequence length="422" mass="46351">MKISAFIIYKVYIKQVKSSTNRKTYLTARSFYPRFQAIYMNLEDTLLMMPGPVPVAPRVLRAMSKPMINHRSNAFSDIYDDCRQILADVFNTKNDIFVLSGSGTAAMEAAVGCITNPEDRIIALENGKFGERFKNIAKRYGKVEPLAYEWGDSIDLGQLEEKLEEGAKAVTLVHNETSTGILNPAKEVGKLAKEYGALFIMDGVTSLGGDLVKVDEWNVDIALVGSQKCLATPPGLSAVSVSKKAFEAMDEMERMPYYLDLKAYKKSSEKTLRETPYTPAIPLFYALQEALHIIKEEGMEARIKRHCTEAAAVRAAVEAMGIEMLPNLKEHSHYSNTVSAMKAPEGVTGNDIKKDMQARGVVIAGGQDRLSGKIFRIGNMGNVQPKDILLTVAELEIVLKKRGIVSSVGAGIEAASDVLDTL</sequence>
<dbReference type="EMBL" id="CP003362">
    <property type="protein sequence ID" value="AGB49162.1"/>
    <property type="molecule type" value="Genomic_DNA"/>
</dbReference>
<dbReference type="PANTHER" id="PTHR21152:SF24">
    <property type="entry name" value="ALANINE--GLYOXYLATE AMINOTRANSFERASE 1"/>
    <property type="match status" value="1"/>
</dbReference>
<reference evidence="10" key="1">
    <citation type="submission" date="2012-02" db="EMBL/GenBank/DDBJ databases">
        <title>Complete sequence of chromosome of Methanomethylovorans hollandica DSM 15978.</title>
        <authorList>
            <person name="Lucas S."/>
            <person name="Copeland A."/>
            <person name="Lapidus A."/>
            <person name="Glavina del Rio T."/>
            <person name="Dalin E."/>
            <person name="Tice H."/>
            <person name="Bruce D."/>
            <person name="Goodwin L."/>
            <person name="Pitluck S."/>
            <person name="Peters L."/>
            <person name="Mikhailova N."/>
            <person name="Held B."/>
            <person name="Kyrpides N."/>
            <person name="Mavromatis K."/>
            <person name="Ivanova N."/>
            <person name="Brettin T."/>
            <person name="Detter J.C."/>
            <person name="Han C."/>
            <person name="Larimer F."/>
            <person name="Land M."/>
            <person name="Hauser L."/>
            <person name="Markowitz V."/>
            <person name="Cheng J.-F."/>
            <person name="Hugenholtz P."/>
            <person name="Woyke T."/>
            <person name="Wu D."/>
            <person name="Spring S."/>
            <person name="Schroeder M."/>
            <person name="Brambilla E."/>
            <person name="Klenk H.-P."/>
            <person name="Eisen J.A."/>
        </authorList>
    </citation>
    <scope>NUCLEOTIDE SEQUENCE [LARGE SCALE GENOMIC DNA]</scope>
    <source>
        <strain evidence="10">DSM 15978 / NBRC 107637 / DMS1</strain>
    </source>
</reference>
<comment type="cofactor">
    <cofactor evidence="1 7">
        <name>pyridoxal 5'-phosphate</name>
        <dbReference type="ChEBI" id="CHEBI:597326"/>
    </cofactor>
</comment>
<gene>
    <name evidence="9" type="ordered locus">Metho_0920</name>
</gene>
<evidence type="ECO:0000256" key="3">
    <source>
        <dbReference type="ARBA" id="ARBA00022576"/>
    </source>
</evidence>
<feature type="domain" description="Aminotransferase class V" evidence="8">
    <location>
        <begin position="67"/>
        <end position="367"/>
    </location>
</feature>
<dbReference type="PANTHER" id="PTHR21152">
    <property type="entry name" value="AMINOTRANSFERASE CLASS V"/>
    <property type="match status" value="1"/>
</dbReference>
<dbReference type="InterPro" id="IPR015421">
    <property type="entry name" value="PyrdxlP-dep_Trfase_major"/>
</dbReference>
<dbReference type="Gene3D" id="3.90.1150.10">
    <property type="entry name" value="Aspartate Aminotransferase, domain 1"/>
    <property type="match status" value="1"/>
</dbReference>
<dbReference type="PIRSF" id="PIRSF000524">
    <property type="entry name" value="SPT"/>
    <property type="match status" value="1"/>
</dbReference>
<proteinExistence type="inferred from homology"/>
<dbReference type="AlphaFoldDB" id="L0KUN5"/>
<evidence type="ECO:0000313" key="10">
    <source>
        <dbReference type="Proteomes" id="UP000010866"/>
    </source>
</evidence>
<dbReference type="FunFam" id="3.40.640.10:FF:000027">
    <property type="entry name" value="Serine--pyruvate aminotransferase, mitochondrial"/>
    <property type="match status" value="1"/>
</dbReference>
<evidence type="ECO:0000256" key="7">
    <source>
        <dbReference type="RuleBase" id="RU004504"/>
    </source>
</evidence>
<evidence type="ECO:0000256" key="4">
    <source>
        <dbReference type="ARBA" id="ARBA00022679"/>
    </source>
</evidence>
<accession>L0KUN5</accession>
<keyword evidence="5" id="KW-0663">Pyridoxal phosphate</keyword>
<dbReference type="Gene3D" id="3.40.640.10">
    <property type="entry name" value="Type I PLP-dependent aspartate aminotransferase-like (Major domain)"/>
    <property type="match status" value="1"/>
</dbReference>
<keyword evidence="4 9" id="KW-0808">Transferase</keyword>
<dbReference type="InterPro" id="IPR015422">
    <property type="entry name" value="PyrdxlP-dep_Trfase_small"/>
</dbReference>
<dbReference type="InterPro" id="IPR000192">
    <property type="entry name" value="Aminotrans_V_dom"/>
</dbReference>
<dbReference type="KEGG" id="mhz:Metho_0920"/>
<dbReference type="InterPro" id="IPR024169">
    <property type="entry name" value="SP_NH2Trfase/AEP_transaminase"/>
</dbReference>
<dbReference type="STRING" id="867904.Metho_0920"/>
<evidence type="ECO:0000313" key="9">
    <source>
        <dbReference type="EMBL" id="AGB49162.1"/>
    </source>
</evidence>
<evidence type="ECO:0000259" key="8">
    <source>
        <dbReference type="Pfam" id="PF00266"/>
    </source>
</evidence>
<dbReference type="GO" id="GO:0008453">
    <property type="term" value="F:alanine-glyoxylate transaminase activity"/>
    <property type="evidence" value="ECO:0007669"/>
    <property type="project" value="TreeGrafter"/>
</dbReference>
<protein>
    <submittedName>
        <fullName evidence="9">Serine-pyruvate aminotransferase/archaeal aspartate aminotransferase</fullName>
    </submittedName>
</protein>
<dbReference type="Pfam" id="PF00266">
    <property type="entry name" value="Aminotran_5"/>
    <property type="match status" value="1"/>
</dbReference>
<dbReference type="GO" id="GO:0019265">
    <property type="term" value="P:glycine biosynthetic process, by transamination of glyoxylate"/>
    <property type="evidence" value="ECO:0007669"/>
    <property type="project" value="TreeGrafter"/>
</dbReference>
<organism evidence="9 10">
    <name type="scientific">Methanomethylovorans hollandica (strain DSM 15978 / NBRC 107637 / DMS1)</name>
    <dbReference type="NCBI Taxonomy" id="867904"/>
    <lineage>
        <taxon>Archaea</taxon>
        <taxon>Methanobacteriati</taxon>
        <taxon>Methanobacteriota</taxon>
        <taxon>Stenosarchaea group</taxon>
        <taxon>Methanomicrobia</taxon>
        <taxon>Methanosarcinales</taxon>
        <taxon>Methanosarcinaceae</taxon>
        <taxon>Methanomethylovorans</taxon>
    </lineage>
</organism>
<dbReference type="GO" id="GO:0004760">
    <property type="term" value="F:L-serine-pyruvate transaminase activity"/>
    <property type="evidence" value="ECO:0007669"/>
    <property type="project" value="TreeGrafter"/>
</dbReference>
<keyword evidence="10" id="KW-1185">Reference proteome</keyword>
<evidence type="ECO:0000256" key="2">
    <source>
        <dbReference type="ARBA" id="ARBA00009236"/>
    </source>
</evidence>
<dbReference type="Proteomes" id="UP000010866">
    <property type="component" value="Chromosome"/>
</dbReference>
<dbReference type="InterPro" id="IPR015424">
    <property type="entry name" value="PyrdxlP-dep_Trfase"/>
</dbReference>
<evidence type="ECO:0000256" key="1">
    <source>
        <dbReference type="ARBA" id="ARBA00001933"/>
    </source>
</evidence>
<comment type="similarity">
    <text evidence="2 6">Belongs to the class-V pyridoxal-phosphate-dependent aminotransferase family.</text>
</comment>
<dbReference type="PROSITE" id="PS00595">
    <property type="entry name" value="AA_TRANSFER_CLASS_5"/>
    <property type="match status" value="1"/>
</dbReference>
<dbReference type="SUPFAM" id="SSF53383">
    <property type="entry name" value="PLP-dependent transferases"/>
    <property type="match status" value="1"/>
</dbReference>
<keyword evidence="3 9" id="KW-0032">Aminotransferase</keyword>
<dbReference type="HOGENOM" id="CLU_027686_1_1_2"/>
<evidence type="ECO:0000256" key="6">
    <source>
        <dbReference type="RuleBase" id="RU004075"/>
    </source>
</evidence>
<dbReference type="InterPro" id="IPR020578">
    <property type="entry name" value="Aminotrans_V_PyrdxlP_BS"/>
</dbReference>
<keyword evidence="9" id="KW-0670">Pyruvate</keyword>